<reference evidence="4 5" key="1">
    <citation type="submission" date="2018-03" db="EMBL/GenBank/DDBJ databases">
        <title>Cross-interface Injection: A General Nanoliter Liquid Handling Method Applied to Single Cells Genome Amplification Automated Nanoliter Liquid Handling Applied to Single Cell Multiple Displacement Amplification.</title>
        <authorList>
            <person name="Yun J."/>
            <person name="Xu P."/>
            <person name="Xu J."/>
            <person name="Dai X."/>
            <person name="Wang Y."/>
            <person name="Zheng X."/>
            <person name="Cao C."/>
            <person name="Yi Q."/>
            <person name="Zhu Y."/>
            <person name="Wang L."/>
            <person name="Dong Z."/>
            <person name="Huang Y."/>
            <person name="Huang L."/>
            <person name="Du W."/>
        </authorList>
    </citation>
    <scope>NUCLEOTIDE SEQUENCE [LARGE SCALE GENOMIC DNA]</scope>
    <source>
        <strain evidence="4 5">A9-4</strain>
    </source>
</reference>
<accession>A0A6N4DFW6</accession>
<dbReference type="GO" id="GO:0004044">
    <property type="term" value="F:amidophosphoribosyltransferase activity"/>
    <property type="evidence" value="ECO:0007669"/>
    <property type="project" value="UniProtKB-EC"/>
</dbReference>
<evidence type="ECO:0000259" key="3">
    <source>
        <dbReference type="PROSITE" id="PS51278"/>
    </source>
</evidence>
<evidence type="ECO:0000256" key="1">
    <source>
        <dbReference type="ARBA" id="ARBA00022679"/>
    </source>
</evidence>
<comment type="caution">
    <text evidence="4">The sequence shown here is derived from an EMBL/GenBank/DDBJ whole genome shotgun (WGS) entry which is preliminary data.</text>
</comment>
<name>A0A6N4DFW6_9GAMM</name>
<dbReference type="Proteomes" id="UP000241514">
    <property type="component" value="Unassembled WGS sequence"/>
</dbReference>
<evidence type="ECO:0000313" key="5">
    <source>
        <dbReference type="Proteomes" id="UP000241514"/>
    </source>
</evidence>
<dbReference type="AlphaFoldDB" id="A0A6N4DFW6"/>
<evidence type="ECO:0000313" key="4">
    <source>
        <dbReference type="EMBL" id="PTB88068.1"/>
    </source>
</evidence>
<gene>
    <name evidence="4" type="ORF">C9928_06930</name>
</gene>
<evidence type="ECO:0000256" key="2">
    <source>
        <dbReference type="ARBA" id="ARBA00022962"/>
    </source>
</evidence>
<dbReference type="EC" id="2.4.2.14" evidence="4"/>
<dbReference type="SUPFAM" id="SSF56235">
    <property type="entry name" value="N-terminal nucleophile aminohydrolases (Ntn hydrolases)"/>
    <property type="match status" value="1"/>
</dbReference>
<dbReference type="Gene3D" id="3.60.20.10">
    <property type="entry name" value="Glutamine Phosphoribosylpyrophosphate, subunit 1, domain 1"/>
    <property type="match status" value="1"/>
</dbReference>
<dbReference type="InterPro" id="IPR017932">
    <property type="entry name" value="GATase_2_dom"/>
</dbReference>
<keyword evidence="4" id="KW-0328">Glycosyltransferase</keyword>
<dbReference type="PROSITE" id="PS51278">
    <property type="entry name" value="GATASE_TYPE_2"/>
    <property type="match status" value="1"/>
</dbReference>
<feature type="non-terminal residue" evidence="4">
    <location>
        <position position="166"/>
    </location>
</feature>
<organism evidence="4 5">
    <name type="scientific">Pseudidiomarina aestuarii</name>
    <dbReference type="NCBI Taxonomy" id="624146"/>
    <lineage>
        <taxon>Bacteria</taxon>
        <taxon>Pseudomonadati</taxon>
        <taxon>Pseudomonadota</taxon>
        <taxon>Gammaproteobacteria</taxon>
        <taxon>Alteromonadales</taxon>
        <taxon>Idiomarinaceae</taxon>
        <taxon>Pseudidiomarina</taxon>
    </lineage>
</organism>
<dbReference type="EMBL" id="PYVG01000120">
    <property type="protein sequence ID" value="PTB88068.1"/>
    <property type="molecule type" value="Genomic_DNA"/>
</dbReference>
<keyword evidence="2" id="KW-0315">Glutamine amidotransferase</keyword>
<protein>
    <submittedName>
        <fullName evidence="4">Amidophosphoribosyltransferase</fullName>
        <ecNumber evidence="4">2.4.2.14</ecNumber>
    </submittedName>
</protein>
<sequence length="166" mass="18410">MCGIVGIVGKDPVNQALYDALTMLQHRGQDAAGIMTVDQDTLRLRKANGLVRDVFHTRHMHRLQGRVGIGHVRYPTAGSSSSAEAQPFYVNSHFGIAMAHNGNLTNAQELQDQLFAKARRHINTTSDSEVLLNIFAHELYQQHSLQLTADDVFATVSRVHRQIRGA</sequence>
<dbReference type="InterPro" id="IPR029055">
    <property type="entry name" value="Ntn_hydrolases_N"/>
</dbReference>
<dbReference type="Pfam" id="PF13522">
    <property type="entry name" value="GATase_6"/>
    <property type="match status" value="1"/>
</dbReference>
<proteinExistence type="predicted"/>
<keyword evidence="1 4" id="KW-0808">Transferase</keyword>
<feature type="domain" description="Glutamine amidotransferase type-2" evidence="3">
    <location>
        <begin position="2"/>
        <end position="166"/>
    </location>
</feature>
<dbReference type="PANTHER" id="PTHR11907">
    <property type="entry name" value="AMIDOPHOSPHORIBOSYLTRANSFERASE"/>
    <property type="match status" value="1"/>
</dbReference>